<dbReference type="OrthoDB" id="10550153at2759"/>
<dbReference type="AlphaFoldDB" id="A0A1U7X647"/>
<proteinExistence type="predicted"/>
<sequence>MVLAIPPSAPASGTGVSDEDLRGAIQMLAQIMTSQAQISNVAPTSSSQLGDSASFRVNRFLQWDPPVFTNTDPEEDPHDLIDEMHKTLRVMRATDTEGVELDSYYLKEVAYSLFEMWEESYEEGRWNEFTDAFIDHFLPAETNAARATELESMKQGSMGVWEYHMRFARLSKYAIYMLPTMEAGVHRFV</sequence>
<evidence type="ECO:0000313" key="2">
    <source>
        <dbReference type="Proteomes" id="UP000189701"/>
    </source>
</evidence>
<evidence type="ECO:0000313" key="3">
    <source>
        <dbReference type="RefSeq" id="XP_009785156.1"/>
    </source>
</evidence>
<protein>
    <submittedName>
        <fullName evidence="3">Uncharacterized protein LOC104233459</fullName>
    </submittedName>
</protein>
<organism evidence="2 3">
    <name type="scientific">Nicotiana sylvestris</name>
    <name type="common">Wood tobacco</name>
    <name type="synonym">South American tobacco</name>
    <dbReference type="NCBI Taxonomy" id="4096"/>
    <lineage>
        <taxon>Eukaryota</taxon>
        <taxon>Viridiplantae</taxon>
        <taxon>Streptophyta</taxon>
        <taxon>Embryophyta</taxon>
        <taxon>Tracheophyta</taxon>
        <taxon>Spermatophyta</taxon>
        <taxon>Magnoliopsida</taxon>
        <taxon>eudicotyledons</taxon>
        <taxon>Gunneridae</taxon>
        <taxon>Pentapetalae</taxon>
        <taxon>asterids</taxon>
        <taxon>lamiids</taxon>
        <taxon>Solanales</taxon>
        <taxon>Solanaceae</taxon>
        <taxon>Nicotianoideae</taxon>
        <taxon>Nicotianeae</taxon>
        <taxon>Nicotiana</taxon>
    </lineage>
</organism>
<gene>
    <name evidence="3" type="primary">LOC104233459</name>
</gene>
<name>A0A1U7X647_NICSY</name>
<reference evidence="3" key="2">
    <citation type="submission" date="2025-08" db="UniProtKB">
        <authorList>
            <consortium name="RefSeq"/>
        </authorList>
    </citation>
    <scope>IDENTIFICATION</scope>
    <source>
        <tissue evidence="3">Leaf</tissue>
    </source>
</reference>
<dbReference type="RefSeq" id="XP_009785156.1">
    <property type="nucleotide sequence ID" value="XM_009786854.1"/>
</dbReference>
<feature type="domain" description="Retrotransposon gag" evidence="1">
    <location>
        <begin position="105"/>
        <end position="188"/>
    </location>
</feature>
<accession>A0A1U7X647</accession>
<keyword evidence="2" id="KW-1185">Reference proteome</keyword>
<dbReference type="InterPro" id="IPR005162">
    <property type="entry name" value="Retrotrans_gag_dom"/>
</dbReference>
<reference evidence="2" key="1">
    <citation type="journal article" date="2013" name="Genome Biol.">
        <title>Reference genomes and transcriptomes of Nicotiana sylvestris and Nicotiana tomentosiformis.</title>
        <authorList>
            <person name="Sierro N."/>
            <person name="Battey J.N."/>
            <person name="Ouadi S."/>
            <person name="Bovet L."/>
            <person name="Goepfert S."/>
            <person name="Bakaher N."/>
            <person name="Peitsch M.C."/>
            <person name="Ivanov N.V."/>
        </authorList>
    </citation>
    <scope>NUCLEOTIDE SEQUENCE [LARGE SCALE GENOMIC DNA]</scope>
</reference>
<dbReference type="Proteomes" id="UP000189701">
    <property type="component" value="Unplaced"/>
</dbReference>
<dbReference type="Pfam" id="PF03732">
    <property type="entry name" value="Retrotrans_gag"/>
    <property type="match status" value="1"/>
</dbReference>
<evidence type="ECO:0000259" key="1">
    <source>
        <dbReference type="Pfam" id="PF03732"/>
    </source>
</evidence>